<gene>
    <name evidence="1" type="ORF">GCM10010923_11360</name>
</gene>
<protein>
    <recommendedName>
        <fullName evidence="3">Vgr related protein</fullName>
    </recommendedName>
</protein>
<keyword evidence="2" id="KW-1185">Reference proteome</keyword>
<dbReference type="EMBL" id="BMID01000001">
    <property type="protein sequence ID" value="GGA04089.1"/>
    <property type="molecule type" value="Genomic_DNA"/>
</dbReference>
<evidence type="ECO:0000313" key="2">
    <source>
        <dbReference type="Proteomes" id="UP000603317"/>
    </source>
</evidence>
<sequence>MFGSAVDYGKVRIRRRKFMPFQPKKVTMAPRGHLHFHPLGEAYCDDFSSVPLLRQGLFIHEMTHVWQTQARGDWYLILHRHPFCRYDYALKPGQPLHRYGIEQQAEIVKHAFWLRNGAKVAGVASREAYDLLVSFPDAG</sequence>
<reference evidence="2" key="1">
    <citation type="journal article" date="2019" name="Int. J. Syst. Evol. Microbiol.">
        <title>The Global Catalogue of Microorganisms (GCM) 10K type strain sequencing project: providing services to taxonomists for standard genome sequencing and annotation.</title>
        <authorList>
            <consortium name="The Broad Institute Genomics Platform"/>
            <consortium name="The Broad Institute Genome Sequencing Center for Infectious Disease"/>
            <person name="Wu L."/>
            <person name="Ma J."/>
        </authorList>
    </citation>
    <scope>NUCLEOTIDE SEQUENCE [LARGE SCALE GENOMIC DNA]</scope>
    <source>
        <strain evidence="2">CGMCC 1.15297</strain>
    </source>
</reference>
<accession>A0ABQ1F9K3</accession>
<proteinExistence type="predicted"/>
<evidence type="ECO:0000313" key="1">
    <source>
        <dbReference type="EMBL" id="GGA04089.1"/>
    </source>
</evidence>
<name>A0ABQ1F9K3_9SPHN</name>
<dbReference type="Proteomes" id="UP000603317">
    <property type="component" value="Unassembled WGS sequence"/>
</dbReference>
<organism evidence="1 2">
    <name type="scientific">Blastomonas marina</name>
    <dbReference type="NCBI Taxonomy" id="1867408"/>
    <lineage>
        <taxon>Bacteria</taxon>
        <taxon>Pseudomonadati</taxon>
        <taxon>Pseudomonadota</taxon>
        <taxon>Alphaproteobacteria</taxon>
        <taxon>Sphingomonadales</taxon>
        <taxon>Sphingomonadaceae</taxon>
        <taxon>Blastomonas</taxon>
    </lineage>
</organism>
<evidence type="ECO:0008006" key="3">
    <source>
        <dbReference type="Google" id="ProtNLM"/>
    </source>
</evidence>
<comment type="caution">
    <text evidence="1">The sequence shown here is derived from an EMBL/GenBank/DDBJ whole genome shotgun (WGS) entry which is preliminary data.</text>
</comment>